<protein>
    <submittedName>
        <fullName evidence="2">Uncharacterized protein</fullName>
    </submittedName>
</protein>
<feature type="compositionally biased region" description="Low complexity" evidence="1">
    <location>
        <begin position="15"/>
        <end position="30"/>
    </location>
</feature>
<reference evidence="2 3" key="1">
    <citation type="journal article" date="2012" name="Genome Biol.">
        <title>Genome and low-iron response of an oceanic diatom adapted to chronic iron limitation.</title>
        <authorList>
            <person name="Lommer M."/>
            <person name="Specht M."/>
            <person name="Roy A.S."/>
            <person name="Kraemer L."/>
            <person name="Andreson R."/>
            <person name="Gutowska M.A."/>
            <person name="Wolf J."/>
            <person name="Bergner S.V."/>
            <person name="Schilhabel M.B."/>
            <person name="Klostermeier U.C."/>
            <person name="Beiko R.G."/>
            <person name="Rosenstiel P."/>
            <person name="Hippler M."/>
            <person name="Laroche J."/>
        </authorList>
    </citation>
    <scope>NUCLEOTIDE SEQUENCE [LARGE SCALE GENOMIC DNA]</scope>
    <source>
        <strain evidence="2 3">CCMP1005</strain>
    </source>
</reference>
<gene>
    <name evidence="2" type="ORF">THAOC_01476</name>
</gene>
<feature type="compositionally biased region" description="Pro residues" evidence="1">
    <location>
        <begin position="112"/>
        <end position="122"/>
    </location>
</feature>
<feature type="compositionally biased region" description="Polar residues" evidence="1">
    <location>
        <begin position="58"/>
        <end position="70"/>
    </location>
</feature>
<keyword evidence="3" id="KW-1185">Reference proteome</keyword>
<proteinExistence type="predicted"/>
<sequence>MPNPVQPAKMARSRPPANAKKTKASSSKPSKASKAKRTVGKHHLSPVPESQLKPPDNLFQQRLLSVSTPEAVQARRAAASSSRADRAAARSAKKDAGSVCSDGAVSDGAVAPSPPAPSPPGSTRPGSIFAEPVRHLGPSDCQGAGRAPPWWVEENPIGDGFRGTVADS</sequence>
<name>K0TH83_THAOC</name>
<accession>K0TH83</accession>
<dbReference type="EMBL" id="AGNL01001757">
    <property type="protein sequence ID" value="EJK76745.1"/>
    <property type="molecule type" value="Genomic_DNA"/>
</dbReference>
<evidence type="ECO:0000256" key="1">
    <source>
        <dbReference type="SAM" id="MobiDB-lite"/>
    </source>
</evidence>
<feature type="compositionally biased region" description="Basic and acidic residues" evidence="1">
    <location>
        <begin position="83"/>
        <end position="96"/>
    </location>
</feature>
<feature type="compositionally biased region" description="Basic residues" evidence="1">
    <location>
        <begin position="31"/>
        <end position="44"/>
    </location>
</feature>
<dbReference type="Proteomes" id="UP000266841">
    <property type="component" value="Unassembled WGS sequence"/>
</dbReference>
<organism evidence="2 3">
    <name type="scientific">Thalassiosira oceanica</name>
    <name type="common">Marine diatom</name>
    <dbReference type="NCBI Taxonomy" id="159749"/>
    <lineage>
        <taxon>Eukaryota</taxon>
        <taxon>Sar</taxon>
        <taxon>Stramenopiles</taxon>
        <taxon>Ochrophyta</taxon>
        <taxon>Bacillariophyta</taxon>
        <taxon>Coscinodiscophyceae</taxon>
        <taxon>Thalassiosirophycidae</taxon>
        <taxon>Thalassiosirales</taxon>
        <taxon>Thalassiosiraceae</taxon>
        <taxon>Thalassiosira</taxon>
    </lineage>
</organism>
<feature type="region of interest" description="Disordered" evidence="1">
    <location>
        <begin position="1"/>
        <end position="168"/>
    </location>
</feature>
<evidence type="ECO:0000313" key="2">
    <source>
        <dbReference type="EMBL" id="EJK76745.1"/>
    </source>
</evidence>
<dbReference type="AlphaFoldDB" id="K0TH83"/>
<evidence type="ECO:0000313" key="3">
    <source>
        <dbReference type="Proteomes" id="UP000266841"/>
    </source>
</evidence>
<comment type="caution">
    <text evidence="2">The sequence shown here is derived from an EMBL/GenBank/DDBJ whole genome shotgun (WGS) entry which is preliminary data.</text>
</comment>